<dbReference type="InterPro" id="IPR006597">
    <property type="entry name" value="Sel1-like"/>
</dbReference>
<protein>
    <submittedName>
        <fullName evidence="2">Sel1 repeat family protein</fullName>
    </submittedName>
</protein>
<dbReference type="Pfam" id="PF08238">
    <property type="entry name" value="Sel1"/>
    <property type="match status" value="2"/>
</dbReference>
<feature type="transmembrane region" description="Helical" evidence="1">
    <location>
        <begin position="51"/>
        <end position="70"/>
    </location>
</feature>
<evidence type="ECO:0000313" key="2">
    <source>
        <dbReference type="EMBL" id="HFT92896.1"/>
    </source>
</evidence>
<proteinExistence type="predicted"/>
<keyword evidence="1" id="KW-1133">Transmembrane helix</keyword>
<dbReference type="EMBL" id="DTMM01000066">
    <property type="protein sequence ID" value="HFT92896.1"/>
    <property type="molecule type" value="Genomic_DNA"/>
</dbReference>
<keyword evidence="1" id="KW-0812">Transmembrane</keyword>
<reference evidence="2" key="1">
    <citation type="journal article" date="2020" name="mSystems">
        <title>Genome- and Community-Level Interaction Insights into Carbon Utilization and Element Cycling Functions of Hydrothermarchaeota in Hydrothermal Sediment.</title>
        <authorList>
            <person name="Zhou Z."/>
            <person name="Liu Y."/>
            <person name="Xu W."/>
            <person name="Pan J."/>
            <person name="Luo Z.H."/>
            <person name="Li M."/>
        </authorList>
    </citation>
    <scope>NUCLEOTIDE SEQUENCE [LARGE SCALE GENOMIC DNA]</scope>
    <source>
        <strain evidence="2">SpSt-902</strain>
    </source>
</reference>
<comment type="caution">
    <text evidence="2">The sequence shown here is derived from an EMBL/GenBank/DDBJ whole genome shotgun (WGS) entry which is preliminary data.</text>
</comment>
<dbReference type="Gene3D" id="1.25.40.10">
    <property type="entry name" value="Tetratricopeptide repeat domain"/>
    <property type="match status" value="1"/>
</dbReference>
<dbReference type="PANTHER" id="PTHR11102:SF160">
    <property type="entry name" value="ERAD-ASSOCIATED E3 UBIQUITIN-PROTEIN LIGASE COMPONENT HRD3"/>
    <property type="match status" value="1"/>
</dbReference>
<dbReference type="PANTHER" id="PTHR11102">
    <property type="entry name" value="SEL-1-LIKE PROTEIN"/>
    <property type="match status" value="1"/>
</dbReference>
<evidence type="ECO:0000256" key="1">
    <source>
        <dbReference type="SAM" id="Phobius"/>
    </source>
</evidence>
<dbReference type="AlphaFoldDB" id="A0A7C3QVF3"/>
<dbReference type="InterPro" id="IPR050767">
    <property type="entry name" value="Sel1_AlgK"/>
</dbReference>
<name>A0A7C3QVF3_9BACT</name>
<keyword evidence="1" id="KW-0472">Membrane</keyword>
<gene>
    <name evidence="2" type="ORF">ENX03_02920</name>
</gene>
<dbReference type="SUPFAM" id="SSF81901">
    <property type="entry name" value="HCP-like"/>
    <property type="match status" value="1"/>
</dbReference>
<sequence>MMADLFLGEKNMTPEQTHGSNCRPMSDDSVWVYDVLKKHIGQKSGSSVKTCLKFCFNIFFGIFFLQVLFLCSPLTAFSAQGCGKDIHSRNDAIQFFQKGILYLNASGSRLENRKKAYVCFRKSALQGYSWGEVWLGVLYYNGWGVGINHEKARKWWKKAAEKGNPWAQDRFNSEY</sequence>
<organism evidence="2">
    <name type="scientific">Leptospirillum ferriphilum</name>
    <dbReference type="NCBI Taxonomy" id="178606"/>
    <lineage>
        <taxon>Bacteria</taxon>
        <taxon>Pseudomonadati</taxon>
        <taxon>Nitrospirota</taxon>
        <taxon>Nitrospiria</taxon>
        <taxon>Nitrospirales</taxon>
        <taxon>Nitrospiraceae</taxon>
        <taxon>Leptospirillum</taxon>
    </lineage>
</organism>
<dbReference type="SMART" id="SM00671">
    <property type="entry name" value="SEL1"/>
    <property type="match status" value="2"/>
</dbReference>
<accession>A0A7C3QVF3</accession>
<dbReference type="InterPro" id="IPR011990">
    <property type="entry name" value="TPR-like_helical_dom_sf"/>
</dbReference>